<dbReference type="InterPro" id="IPR013116">
    <property type="entry name" value="KARI_N"/>
</dbReference>
<dbReference type="Gene3D" id="3.40.50.720">
    <property type="entry name" value="NAD(P)-binding Rossmann-like Domain"/>
    <property type="match status" value="1"/>
</dbReference>
<evidence type="ECO:0000313" key="2">
    <source>
        <dbReference type="EMBL" id="OMP66862.1"/>
    </source>
</evidence>
<accession>A0A1V2A7N0</accession>
<dbReference type="PROSITE" id="PS51850">
    <property type="entry name" value="KARI_N"/>
    <property type="match status" value="1"/>
</dbReference>
<dbReference type="InterPro" id="IPR013023">
    <property type="entry name" value="KARI"/>
</dbReference>
<dbReference type="GO" id="GO:0004455">
    <property type="term" value="F:ketol-acid reductoisomerase activity"/>
    <property type="evidence" value="ECO:0007669"/>
    <property type="project" value="TreeGrafter"/>
</dbReference>
<dbReference type="AlphaFoldDB" id="A0A1V2A7N0"/>
<organism evidence="2 3">
    <name type="scientific">Domibacillus epiphyticus</name>
    <dbReference type="NCBI Taxonomy" id="1714355"/>
    <lineage>
        <taxon>Bacteria</taxon>
        <taxon>Bacillati</taxon>
        <taxon>Bacillota</taxon>
        <taxon>Bacilli</taxon>
        <taxon>Bacillales</taxon>
        <taxon>Bacillaceae</taxon>
        <taxon>Domibacillus</taxon>
    </lineage>
</organism>
<dbReference type="EMBL" id="MSFI01000014">
    <property type="protein sequence ID" value="OMP66862.1"/>
    <property type="molecule type" value="Genomic_DNA"/>
</dbReference>
<dbReference type="PANTHER" id="PTHR21371">
    <property type="entry name" value="KETOL-ACID REDUCTOISOMERASE, MITOCHONDRIAL"/>
    <property type="match status" value="1"/>
</dbReference>
<dbReference type="InterPro" id="IPR036291">
    <property type="entry name" value="NAD(P)-bd_dom_sf"/>
</dbReference>
<dbReference type="Proteomes" id="UP000188613">
    <property type="component" value="Unassembled WGS sequence"/>
</dbReference>
<dbReference type="GO" id="GO:0009099">
    <property type="term" value="P:L-valine biosynthetic process"/>
    <property type="evidence" value="ECO:0007669"/>
    <property type="project" value="TreeGrafter"/>
</dbReference>
<name>A0A1V2A7N0_9BACI</name>
<reference evidence="2 3" key="1">
    <citation type="submission" date="2016-12" db="EMBL/GenBank/DDBJ databases">
        <title>Domibacillus sp. SAB 38T whole genome sequencing.</title>
        <authorList>
            <person name="Verma A."/>
            <person name="Ojha A.K."/>
            <person name="Krishnamurthi S."/>
        </authorList>
    </citation>
    <scope>NUCLEOTIDE SEQUENCE [LARGE SCALE GENOMIC DNA]</scope>
    <source>
        <strain evidence="2 3">SAB 38</strain>
    </source>
</reference>
<dbReference type="RefSeq" id="WP_076765698.1">
    <property type="nucleotide sequence ID" value="NZ_MSFI01000014.1"/>
</dbReference>
<sequence length="77" mass="8816">MMPSKLQVPDYLYGKTIAILGYSSEGKEYARLLREQQIPVVIGLRPVDDTWTEAERDGFEVKTLWEAVESASIIQVW</sequence>
<dbReference type="SUPFAM" id="SSF51735">
    <property type="entry name" value="NAD(P)-binding Rossmann-fold domains"/>
    <property type="match status" value="1"/>
</dbReference>
<evidence type="ECO:0000259" key="1">
    <source>
        <dbReference type="PROSITE" id="PS51850"/>
    </source>
</evidence>
<dbReference type="Pfam" id="PF07991">
    <property type="entry name" value="KARI_N"/>
    <property type="match status" value="1"/>
</dbReference>
<proteinExistence type="predicted"/>
<dbReference type="OrthoDB" id="2635568at2"/>
<gene>
    <name evidence="2" type="ORF">BTO28_09625</name>
</gene>
<evidence type="ECO:0000313" key="3">
    <source>
        <dbReference type="Proteomes" id="UP000188613"/>
    </source>
</evidence>
<dbReference type="STRING" id="1714355.BTO28_09625"/>
<keyword evidence="3" id="KW-1185">Reference proteome</keyword>
<feature type="domain" description="KARI N-terminal Rossmann" evidence="1">
    <location>
        <begin position="1"/>
        <end position="77"/>
    </location>
</feature>
<comment type="caution">
    <text evidence="2">The sequence shown here is derived from an EMBL/GenBank/DDBJ whole genome shotgun (WGS) entry which is preliminary data.</text>
</comment>
<protein>
    <recommendedName>
        <fullName evidence="1">KARI N-terminal Rossmann domain-containing protein</fullName>
    </recommendedName>
</protein>
<dbReference type="PANTHER" id="PTHR21371:SF1">
    <property type="entry name" value="KETOL-ACID REDUCTOISOMERASE, MITOCHONDRIAL"/>
    <property type="match status" value="1"/>
</dbReference>
<dbReference type="GO" id="GO:0009097">
    <property type="term" value="P:isoleucine biosynthetic process"/>
    <property type="evidence" value="ECO:0007669"/>
    <property type="project" value="TreeGrafter"/>
</dbReference>